<evidence type="ECO:0000256" key="3">
    <source>
        <dbReference type="ARBA" id="ARBA00023004"/>
    </source>
</evidence>
<dbReference type="InterPro" id="IPR036188">
    <property type="entry name" value="FAD/NAD-bd_sf"/>
</dbReference>
<dbReference type="PANTHER" id="PTHR13847">
    <property type="entry name" value="SARCOSINE DEHYDROGENASE-RELATED"/>
    <property type="match status" value="1"/>
</dbReference>
<dbReference type="InterPro" id="IPR006076">
    <property type="entry name" value="FAD-dep_OxRdtase"/>
</dbReference>
<dbReference type="CDD" id="cd03477">
    <property type="entry name" value="Rieske_YhfW_C"/>
    <property type="match status" value="1"/>
</dbReference>
<feature type="domain" description="Rieske" evidence="6">
    <location>
        <begin position="418"/>
        <end position="504"/>
    </location>
</feature>
<dbReference type="FunFam" id="2.102.10.10:FF:000014">
    <property type="entry name" value="Oxidoreductase, FAD dependent"/>
    <property type="match status" value="1"/>
</dbReference>
<evidence type="ECO:0000256" key="1">
    <source>
        <dbReference type="ARBA" id="ARBA00022714"/>
    </source>
</evidence>
<gene>
    <name evidence="7" type="ORF">GJU40_05050</name>
</gene>
<dbReference type="Gene3D" id="3.50.50.60">
    <property type="entry name" value="FAD/NAD(P)-binding domain"/>
    <property type="match status" value="1"/>
</dbReference>
<evidence type="ECO:0000256" key="4">
    <source>
        <dbReference type="ARBA" id="ARBA00023014"/>
    </source>
</evidence>
<dbReference type="InterPro" id="IPR005805">
    <property type="entry name" value="Rieske_Fe-S_prot_C"/>
</dbReference>
<keyword evidence="4" id="KW-0411">Iron-sulfur</keyword>
<comment type="caution">
    <text evidence="7">The sequence shown here is derived from an EMBL/GenBank/DDBJ whole genome shotgun (WGS) entry which is preliminary data.</text>
</comment>
<dbReference type="InterPro" id="IPR036922">
    <property type="entry name" value="Rieske_2Fe-2S_sf"/>
</dbReference>
<reference evidence="7 8" key="1">
    <citation type="submission" date="2019-11" db="EMBL/GenBank/DDBJ databases">
        <title>Bacillus lacus genome.</title>
        <authorList>
            <person name="Allen C.J."/>
            <person name="Newman J.D."/>
        </authorList>
    </citation>
    <scope>NUCLEOTIDE SEQUENCE [LARGE SCALE GENOMIC DNA]</scope>
    <source>
        <strain evidence="7 8">KCTC 33946</strain>
    </source>
</reference>
<dbReference type="PRINTS" id="PR00162">
    <property type="entry name" value="RIESKE"/>
</dbReference>
<dbReference type="Proteomes" id="UP000448867">
    <property type="component" value="Unassembled WGS sequence"/>
</dbReference>
<name>A0A7X2LZ37_9BACI</name>
<proteinExistence type="predicted"/>
<dbReference type="SUPFAM" id="SSF51971">
    <property type="entry name" value="Nucleotide-binding domain"/>
    <property type="match status" value="1"/>
</dbReference>
<keyword evidence="1" id="KW-0001">2Fe-2S</keyword>
<dbReference type="PANTHER" id="PTHR13847:SF274">
    <property type="entry name" value="RIESKE 2FE-2S IRON-SULFUR PROTEIN YHFW-RELATED"/>
    <property type="match status" value="1"/>
</dbReference>
<dbReference type="GO" id="GO:0046872">
    <property type="term" value="F:metal ion binding"/>
    <property type="evidence" value="ECO:0007669"/>
    <property type="project" value="UniProtKB-KW"/>
</dbReference>
<evidence type="ECO:0000256" key="2">
    <source>
        <dbReference type="ARBA" id="ARBA00022723"/>
    </source>
</evidence>
<dbReference type="InterPro" id="IPR038010">
    <property type="entry name" value="YhfW_C"/>
</dbReference>
<evidence type="ECO:0000313" key="7">
    <source>
        <dbReference type="EMBL" id="MRX71542.1"/>
    </source>
</evidence>
<dbReference type="Pfam" id="PF01266">
    <property type="entry name" value="DAO"/>
    <property type="match status" value="1"/>
</dbReference>
<dbReference type="Gene3D" id="2.102.10.10">
    <property type="entry name" value="Rieske [2Fe-2S] iron-sulphur domain"/>
    <property type="match status" value="1"/>
</dbReference>
<dbReference type="OrthoDB" id="9767869at2"/>
<keyword evidence="2" id="KW-0479">Metal-binding</keyword>
<keyword evidence="8" id="KW-1185">Reference proteome</keyword>
<dbReference type="PROSITE" id="PS51296">
    <property type="entry name" value="RIESKE"/>
    <property type="match status" value="1"/>
</dbReference>
<dbReference type="GO" id="GO:0051537">
    <property type="term" value="F:2 iron, 2 sulfur cluster binding"/>
    <property type="evidence" value="ECO:0007669"/>
    <property type="project" value="UniProtKB-KW"/>
</dbReference>
<dbReference type="EMBL" id="WKKI01000005">
    <property type="protein sequence ID" value="MRX71542.1"/>
    <property type="molecule type" value="Genomic_DNA"/>
</dbReference>
<protein>
    <submittedName>
        <fullName evidence="7">FAD-dependent oxidoreductase</fullName>
    </submittedName>
</protein>
<evidence type="ECO:0000256" key="5">
    <source>
        <dbReference type="ARBA" id="ARBA00023157"/>
    </source>
</evidence>
<evidence type="ECO:0000313" key="8">
    <source>
        <dbReference type="Proteomes" id="UP000448867"/>
    </source>
</evidence>
<evidence type="ECO:0000259" key="6">
    <source>
        <dbReference type="PROSITE" id="PS51296"/>
    </source>
</evidence>
<dbReference type="GO" id="GO:0016020">
    <property type="term" value="C:membrane"/>
    <property type="evidence" value="ECO:0007669"/>
    <property type="project" value="InterPro"/>
</dbReference>
<dbReference type="Pfam" id="PF00355">
    <property type="entry name" value="Rieske"/>
    <property type="match status" value="1"/>
</dbReference>
<dbReference type="InterPro" id="IPR017941">
    <property type="entry name" value="Rieske_2Fe-2S"/>
</dbReference>
<accession>A0A7X2LZ37</accession>
<dbReference type="GO" id="GO:0016705">
    <property type="term" value="F:oxidoreductase activity, acting on paired donors, with incorporation or reduction of molecular oxygen"/>
    <property type="evidence" value="ECO:0007669"/>
    <property type="project" value="UniProtKB-ARBA"/>
</dbReference>
<dbReference type="GO" id="GO:0004497">
    <property type="term" value="F:monooxygenase activity"/>
    <property type="evidence" value="ECO:0007669"/>
    <property type="project" value="UniProtKB-ARBA"/>
</dbReference>
<dbReference type="Gene3D" id="3.30.9.10">
    <property type="entry name" value="D-Amino Acid Oxidase, subunit A, domain 2"/>
    <property type="match status" value="1"/>
</dbReference>
<dbReference type="SUPFAM" id="SSF50022">
    <property type="entry name" value="ISP domain"/>
    <property type="match status" value="1"/>
</dbReference>
<dbReference type="AlphaFoldDB" id="A0A7X2LZ37"/>
<keyword evidence="3" id="KW-0408">Iron</keyword>
<keyword evidence="5" id="KW-1015">Disulfide bond</keyword>
<sequence>MPQHPEPYWREGIDFPSFPSLNNDIKTDVAVIGAGITGITAAYLLAKEGKKVTVLEANEILNGTTAHTTAKITAQHGIIYDELISHFGLENTKLYYDANQEALEFIRNLVKSENIHCDFSDQDAVIFTNEEPYLEQLQKEYQAYQKLNIDSTYDSEMLLDLPMKAALTMKHQAQFHPLKYLVHLVEKLKDEGVSFYEHTTAEDIQEGDVSKVITRSGHSVEADAVIVATHYPFYDGKGFYFSRLHAERSYSVAVKAEKDLEAGMYINAEQPSRSVRYTQNEAGEKVLIIGGEGHKTGQSENTLKHYEALQSFSDEHFGIQEFPNRWSTQDLFTLDQVPYIGKITANSQNIYVATGFRKWGMSNGTAAALLLTDLIVGRENRYADLFTPSRFKADPGVKEFIKENTNVAVELVKGKVEGADKKLEELNLDEGAVVKVNGKRAGAYRDSAGQVHLVDTTCTHMGCEVEWNNGERSWDCPCHGSRFDYAGEVLEGPAVKPLKKVNEN</sequence>
<dbReference type="GO" id="GO:0005737">
    <property type="term" value="C:cytoplasm"/>
    <property type="evidence" value="ECO:0007669"/>
    <property type="project" value="TreeGrafter"/>
</dbReference>
<organism evidence="7 8">
    <name type="scientific">Metabacillus lacus</name>
    <dbReference type="NCBI Taxonomy" id="1983721"/>
    <lineage>
        <taxon>Bacteria</taxon>
        <taxon>Bacillati</taxon>
        <taxon>Bacillota</taxon>
        <taxon>Bacilli</taxon>
        <taxon>Bacillales</taxon>
        <taxon>Bacillaceae</taxon>
        <taxon>Metabacillus</taxon>
    </lineage>
</organism>